<reference evidence="1" key="1">
    <citation type="submission" date="2024-05" db="EMBL/GenBank/DDBJ databases">
        <title>Alkalihalobacillus sp. strain MEB203 novel alkaliphilic bacterium from Lonar Lake, India.</title>
        <authorList>
            <person name="Joshi A."/>
            <person name="Thite S."/>
            <person name="Mengade P."/>
        </authorList>
    </citation>
    <scope>NUCLEOTIDE SEQUENCE</scope>
    <source>
        <strain evidence="1">MEB 203</strain>
    </source>
</reference>
<keyword evidence="2" id="KW-1185">Reference proteome</keyword>
<evidence type="ECO:0000313" key="1">
    <source>
        <dbReference type="EMBL" id="MDE5413779.1"/>
    </source>
</evidence>
<evidence type="ECO:0000313" key="2">
    <source>
        <dbReference type="Proteomes" id="UP001148125"/>
    </source>
</evidence>
<proteinExistence type="predicted"/>
<accession>A0ABT5VE91</accession>
<dbReference type="Proteomes" id="UP001148125">
    <property type="component" value="Unassembled WGS sequence"/>
</dbReference>
<name>A0ABT5VE91_9BACI</name>
<sequence length="47" mass="5640">MIKDIDHLPKSIKKAIRYIKQDASKEELNEIKRLVDYAIERRSLKLE</sequence>
<organism evidence="1 2">
    <name type="scientific">Alkalihalobacterium chitinilyticum</name>
    <dbReference type="NCBI Taxonomy" id="2980103"/>
    <lineage>
        <taxon>Bacteria</taxon>
        <taxon>Bacillati</taxon>
        <taxon>Bacillota</taxon>
        <taxon>Bacilli</taxon>
        <taxon>Bacillales</taxon>
        <taxon>Bacillaceae</taxon>
        <taxon>Alkalihalobacterium</taxon>
    </lineage>
</organism>
<gene>
    <name evidence="1" type="ORF">N7Z68_10310</name>
</gene>
<dbReference type="RefSeq" id="WP_275118397.1">
    <property type="nucleotide sequence ID" value="NZ_JAOTPO010000006.1"/>
</dbReference>
<protein>
    <submittedName>
        <fullName evidence="1">Uncharacterized protein</fullName>
    </submittedName>
</protein>
<dbReference type="EMBL" id="JAOTPO010000006">
    <property type="protein sequence ID" value="MDE5413779.1"/>
    <property type="molecule type" value="Genomic_DNA"/>
</dbReference>
<comment type="caution">
    <text evidence="1">The sequence shown here is derived from an EMBL/GenBank/DDBJ whole genome shotgun (WGS) entry which is preliminary data.</text>
</comment>